<evidence type="ECO:0000256" key="1">
    <source>
        <dbReference type="ARBA" id="ARBA00004651"/>
    </source>
</evidence>
<evidence type="ECO:0000256" key="3">
    <source>
        <dbReference type="ARBA" id="ARBA00022475"/>
    </source>
</evidence>
<organism evidence="9 10">
    <name type="scientific">Candidatus Lumbricidiphila eiseniae</name>
    <dbReference type="NCBI Taxonomy" id="1969409"/>
    <lineage>
        <taxon>Bacteria</taxon>
        <taxon>Bacillati</taxon>
        <taxon>Actinomycetota</taxon>
        <taxon>Actinomycetes</taxon>
        <taxon>Micrococcales</taxon>
        <taxon>Microbacteriaceae</taxon>
        <taxon>Candidatus Lumbricidiphila</taxon>
    </lineage>
</organism>
<dbReference type="InterPro" id="IPR000515">
    <property type="entry name" value="MetI-like"/>
</dbReference>
<dbReference type="Proteomes" id="UP000219994">
    <property type="component" value="Unassembled WGS sequence"/>
</dbReference>
<sequence length="277" mass="30034">MKTRRPVLHILRIAGVYAFVMWCILPLAWLVSTSLKSDVDAFSRVPIWFFAPEFGSYVNAWVDGGMGQAMIASATVAIVSSLLGIFAGLPLAYLTTQVWPAEAPGSARFTLGILLLTTVPPVLSLTPFYRTFFGVGLTGNPVGLTIIHTFYAILLAVLIFRSFLVSFPREIREAAMIDGLGEWGALLRTILPNVWGATFATFVLALIQSWNEFLYALLLTSGDSQTVPVTIAGFLSFFGTNWARLTAAGVIGALPIVIFAILVRKHMARGLSFGGVK</sequence>
<evidence type="ECO:0000256" key="7">
    <source>
        <dbReference type="RuleBase" id="RU363032"/>
    </source>
</evidence>
<feature type="domain" description="ABC transmembrane type-1" evidence="8">
    <location>
        <begin position="70"/>
        <end position="263"/>
    </location>
</feature>
<dbReference type="PANTHER" id="PTHR32243">
    <property type="entry name" value="MALTOSE TRANSPORT SYSTEM PERMEASE-RELATED"/>
    <property type="match status" value="1"/>
</dbReference>
<comment type="caution">
    <text evidence="9">The sequence shown here is derived from an EMBL/GenBank/DDBJ whole genome shotgun (WGS) entry which is preliminary data.</text>
</comment>
<feature type="transmembrane region" description="Helical" evidence="7">
    <location>
        <begin position="106"/>
        <end position="129"/>
    </location>
</feature>
<dbReference type="GO" id="GO:0055085">
    <property type="term" value="P:transmembrane transport"/>
    <property type="evidence" value="ECO:0007669"/>
    <property type="project" value="InterPro"/>
</dbReference>
<dbReference type="PROSITE" id="PS50928">
    <property type="entry name" value="ABC_TM1"/>
    <property type="match status" value="1"/>
</dbReference>
<name>A0A2A6FRJ7_9MICO</name>
<dbReference type="GO" id="GO:0005886">
    <property type="term" value="C:plasma membrane"/>
    <property type="evidence" value="ECO:0007669"/>
    <property type="project" value="UniProtKB-SubCell"/>
</dbReference>
<dbReference type="AlphaFoldDB" id="A0A2A6FRJ7"/>
<dbReference type="EMBL" id="NAEP01000036">
    <property type="protein sequence ID" value="PDQ35307.1"/>
    <property type="molecule type" value="Genomic_DNA"/>
</dbReference>
<keyword evidence="3" id="KW-1003">Cell membrane</keyword>
<evidence type="ECO:0000256" key="6">
    <source>
        <dbReference type="ARBA" id="ARBA00023136"/>
    </source>
</evidence>
<dbReference type="Pfam" id="PF00528">
    <property type="entry name" value="BPD_transp_1"/>
    <property type="match status" value="1"/>
</dbReference>
<dbReference type="PANTHER" id="PTHR32243:SF18">
    <property type="entry name" value="INNER MEMBRANE ABC TRANSPORTER PERMEASE PROTEIN YCJP"/>
    <property type="match status" value="1"/>
</dbReference>
<feature type="transmembrane region" description="Helical" evidence="7">
    <location>
        <begin position="69"/>
        <end position="94"/>
    </location>
</feature>
<dbReference type="Gene3D" id="1.10.3720.10">
    <property type="entry name" value="MetI-like"/>
    <property type="match status" value="1"/>
</dbReference>
<feature type="transmembrane region" description="Helical" evidence="7">
    <location>
        <begin position="141"/>
        <end position="164"/>
    </location>
</feature>
<proteinExistence type="inferred from homology"/>
<keyword evidence="4 7" id="KW-0812">Transmembrane</keyword>
<keyword evidence="2 7" id="KW-0813">Transport</keyword>
<evidence type="ECO:0000259" key="8">
    <source>
        <dbReference type="PROSITE" id="PS50928"/>
    </source>
</evidence>
<accession>A0A2A6FRJ7</accession>
<dbReference type="InterPro" id="IPR050901">
    <property type="entry name" value="BP-dep_ABC_trans_perm"/>
</dbReference>
<comment type="subcellular location">
    <subcellularLocation>
        <location evidence="1 7">Cell membrane</location>
        <topology evidence="1 7">Multi-pass membrane protein</topology>
    </subcellularLocation>
</comment>
<dbReference type="SUPFAM" id="SSF161098">
    <property type="entry name" value="MetI-like"/>
    <property type="match status" value="1"/>
</dbReference>
<protein>
    <recommendedName>
        <fullName evidence="8">ABC transmembrane type-1 domain-containing protein</fullName>
    </recommendedName>
</protein>
<feature type="transmembrane region" description="Helical" evidence="7">
    <location>
        <begin position="242"/>
        <end position="263"/>
    </location>
</feature>
<evidence type="ECO:0000256" key="2">
    <source>
        <dbReference type="ARBA" id="ARBA00022448"/>
    </source>
</evidence>
<evidence type="ECO:0000256" key="4">
    <source>
        <dbReference type="ARBA" id="ARBA00022692"/>
    </source>
</evidence>
<comment type="similarity">
    <text evidence="7">Belongs to the binding-protein-dependent transport system permease family.</text>
</comment>
<keyword evidence="6 7" id="KW-0472">Membrane</keyword>
<evidence type="ECO:0000256" key="5">
    <source>
        <dbReference type="ARBA" id="ARBA00022989"/>
    </source>
</evidence>
<evidence type="ECO:0000313" key="10">
    <source>
        <dbReference type="Proteomes" id="UP000219994"/>
    </source>
</evidence>
<keyword evidence="5 7" id="KW-1133">Transmembrane helix</keyword>
<feature type="transmembrane region" description="Helical" evidence="7">
    <location>
        <begin position="7"/>
        <end position="31"/>
    </location>
</feature>
<dbReference type="InterPro" id="IPR035906">
    <property type="entry name" value="MetI-like_sf"/>
</dbReference>
<dbReference type="CDD" id="cd06261">
    <property type="entry name" value="TM_PBP2"/>
    <property type="match status" value="1"/>
</dbReference>
<evidence type="ECO:0000313" key="9">
    <source>
        <dbReference type="EMBL" id="PDQ35307.1"/>
    </source>
</evidence>
<reference evidence="10" key="1">
    <citation type="submission" date="2017-03" db="EMBL/GenBank/DDBJ databases">
        <authorList>
            <person name="Lund M.B."/>
        </authorList>
    </citation>
    <scope>NUCLEOTIDE SEQUENCE [LARGE SCALE GENOMIC DNA]</scope>
</reference>
<gene>
    <name evidence="9" type="ORF">B5766_06830</name>
</gene>
<feature type="transmembrane region" description="Helical" evidence="7">
    <location>
        <begin position="185"/>
        <end position="207"/>
    </location>
</feature>